<evidence type="ECO:0000313" key="1">
    <source>
        <dbReference type="EMBL" id="MBV3407323.1"/>
    </source>
</evidence>
<proteinExistence type="predicted"/>
<gene>
    <name evidence="1" type="ORF">KSW80_02680</name>
</gene>
<protein>
    <submittedName>
        <fullName evidence="1">Uncharacterized protein</fullName>
    </submittedName>
</protein>
<name>A0AAW4N8I9_9BACT</name>
<accession>A0AAW4N8I9</accession>
<evidence type="ECO:0000313" key="2">
    <source>
        <dbReference type="Proteomes" id="UP001196316"/>
    </source>
</evidence>
<reference evidence="1" key="1">
    <citation type="submission" date="2021-06" db="EMBL/GenBank/DDBJ databases">
        <title>Collection of gut derived symbiotic bacterial strains cultured from healthy donors.</title>
        <authorList>
            <person name="Lin H."/>
            <person name="Littmann E."/>
            <person name="Pamer E.G."/>
        </authorList>
    </citation>
    <scope>NUCLEOTIDE SEQUENCE</scope>
    <source>
        <strain evidence="1">MSK.21.60</strain>
    </source>
</reference>
<dbReference type="RefSeq" id="WP_217759401.1">
    <property type="nucleotide sequence ID" value="NZ_JAHOFD010000005.1"/>
</dbReference>
<dbReference type="AlphaFoldDB" id="A0AAW4N8I9"/>
<sequence>MNGRILIVTMHNKYGERQVYIMPETFAVEVETNGTEIYVSFKRFVDDKEKIASMVVMTEDCDTDVLTQEALCKFQSKLVDEVCQGICKHLLQREQDGPLFYNLEHYAVAWVEPTKSIYNSLVYDKSNLKQ</sequence>
<dbReference type="Proteomes" id="UP001196316">
    <property type="component" value="Unassembled WGS sequence"/>
</dbReference>
<organism evidence="1 2">
    <name type="scientific">Segatella copri</name>
    <dbReference type="NCBI Taxonomy" id="165179"/>
    <lineage>
        <taxon>Bacteria</taxon>
        <taxon>Pseudomonadati</taxon>
        <taxon>Bacteroidota</taxon>
        <taxon>Bacteroidia</taxon>
        <taxon>Bacteroidales</taxon>
        <taxon>Prevotellaceae</taxon>
        <taxon>Segatella</taxon>
    </lineage>
</organism>
<comment type="caution">
    <text evidence="1">The sequence shown here is derived from an EMBL/GenBank/DDBJ whole genome shotgun (WGS) entry which is preliminary data.</text>
</comment>
<dbReference type="EMBL" id="JAHOEP010000005">
    <property type="protein sequence ID" value="MBV3407323.1"/>
    <property type="molecule type" value="Genomic_DNA"/>
</dbReference>